<keyword evidence="4" id="KW-0808">Transferase</keyword>
<organism evidence="4 5">
    <name type="scientific">Anaerocolumna aminovalerica</name>
    <dbReference type="NCBI Taxonomy" id="1527"/>
    <lineage>
        <taxon>Bacteria</taxon>
        <taxon>Bacillati</taxon>
        <taxon>Bacillota</taxon>
        <taxon>Clostridia</taxon>
        <taxon>Lachnospirales</taxon>
        <taxon>Lachnospiraceae</taxon>
        <taxon>Anaerocolumna</taxon>
    </lineage>
</organism>
<evidence type="ECO:0000259" key="3">
    <source>
        <dbReference type="Pfam" id="PF06580"/>
    </source>
</evidence>
<keyword evidence="5" id="KW-1185">Reference proteome</keyword>
<accession>A0A1I5GKA1</accession>
<sequence length="626" mass="72749">MKVKQITNKISLKFYLIFIFILSILVAVIVTGIIIVAEITDRSKTRMESSDAWLVSQLCETAIYQSSQVDNLVNSLVFDNDIQSAMIAYEYGETINMSQLKVKINTSLVDRSRFNKALYECTNIVMFSRNGDVIGSKETFNQQAKLTDYEWYEQIKESHGRSLWMNLCYDNNSKYTKNTLTLPIIKKIYSTQSSANNSMDEIMSVGKELGYVMLNINVDMFSNIVADNLNGVTKQFLLVDGNNIIISSKEKGKVGQTFTYKKLRNGYIEYDGHSYLMTQKSVPDKNWNYICLTNREEVTRESNLAWIVCWVIGFILIFLFSINGFLIAKYIGKPVTVLKDHFRQAENEENVTIADKAFLVEFESLYQSFNHMVNKIHNLANQIYEDKLEHQELVTEMKESQIQALQMQINPHFLYNTLDCINWQARLDGNKKVSEMILCIGKFFRSNMSMSSEFTTIKDEIENIRLYIKLSQLRFGSRLHCFIDVKEELYPYQVIKLLLQPFVENSIKYGLEEENTSENIWIWVGEEEEELVISIRDDGNGIEPEKLDYIRNLWATIESGYQKTDSIGMYNAMRRLYLCYKDQCNCEVFSKKGKGTEVVLTFPKRKTNEIKQKDSEDRDMKKTEII</sequence>
<dbReference type="OrthoDB" id="9809348at2"/>
<evidence type="ECO:0000313" key="5">
    <source>
        <dbReference type="Proteomes" id="UP000198806"/>
    </source>
</evidence>
<dbReference type="SUPFAM" id="SSF55874">
    <property type="entry name" value="ATPase domain of HSP90 chaperone/DNA topoisomerase II/histidine kinase"/>
    <property type="match status" value="1"/>
</dbReference>
<protein>
    <submittedName>
        <fullName evidence="4">Histidine kinase-, DNA gyrase B-, and HSP90-like ATPase</fullName>
    </submittedName>
</protein>
<evidence type="ECO:0000256" key="1">
    <source>
        <dbReference type="SAM" id="Phobius"/>
    </source>
</evidence>
<dbReference type="InterPro" id="IPR036890">
    <property type="entry name" value="HATPase_C_sf"/>
</dbReference>
<dbReference type="EMBL" id="FOWD01000020">
    <property type="protein sequence ID" value="SFO36407.1"/>
    <property type="molecule type" value="Genomic_DNA"/>
</dbReference>
<dbReference type="AlphaFoldDB" id="A0A1I5GKA1"/>
<dbReference type="GO" id="GO:0016020">
    <property type="term" value="C:membrane"/>
    <property type="evidence" value="ECO:0007669"/>
    <property type="project" value="InterPro"/>
</dbReference>
<feature type="domain" description="Signal transduction histidine kinase internal region" evidence="3">
    <location>
        <begin position="401"/>
        <end position="479"/>
    </location>
</feature>
<gene>
    <name evidence="4" type="ORF">SAMN04489757_12033</name>
</gene>
<feature type="transmembrane region" description="Helical" evidence="1">
    <location>
        <begin position="304"/>
        <end position="328"/>
    </location>
</feature>
<dbReference type="RefSeq" id="WP_091687129.1">
    <property type="nucleotide sequence ID" value="NZ_BAABFM010000028.1"/>
</dbReference>
<reference evidence="4 5" key="1">
    <citation type="submission" date="2016-10" db="EMBL/GenBank/DDBJ databases">
        <authorList>
            <person name="de Groot N.N."/>
        </authorList>
    </citation>
    <scope>NUCLEOTIDE SEQUENCE [LARGE SCALE GENOMIC DNA]</scope>
    <source>
        <strain evidence="4 5">DSM 1283</strain>
    </source>
</reference>
<dbReference type="Pfam" id="PF02518">
    <property type="entry name" value="HATPase_c"/>
    <property type="match status" value="1"/>
</dbReference>
<dbReference type="Pfam" id="PF06580">
    <property type="entry name" value="His_kinase"/>
    <property type="match status" value="1"/>
</dbReference>
<evidence type="ECO:0000259" key="2">
    <source>
        <dbReference type="Pfam" id="PF02518"/>
    </source>
</evidence>
<proteinExistence type="predicted"/>
<dbReference type="GO" id="GO:0000155">
    <property type="term" value="F:phosphorelay sensor kinase activity"/>
    <property type="evidence" value="ECO:0007669"/>
    <property type="project" value="InterPro"/>
</dbReference>
<keyword evidence="1" id="KW-0812">Transmembrane</keyword>
<dbReference type="Gene3D" id="3.30.565.10">
    <property type="entry name" value="Histidine kinase-like ATPase, C-terminal domain"/>
    <property type="match status" value="1"/>
</dbReference>
<dbReference type="InterPro" id="IPR050640">
    <property type="entry name" value="Bact_2-comp_sensor_kinase"/>
</dbReference>
<evidence type="ECO:0000313" key="4">
    <source>
        <dbReference type="EMBL" id="SFO36407.1"/>
    </source>
</evidence>
<dbReference type="InterPro" id="IPR003594">
    <property type="entry name" value="HATPase_dom"/>
</dbReference>
<dbReference type="Proteomes" id="UP000198806">
    <property type="component" value="Unassembled WGS sequence"/>
</dbReference>
<dbReference type="PANTHER" id="PTHR34220">
    <property type="entry name" value="SENSOR HISTIDINE KINASE YPDA"/>
    <property type="match status" value="1"/>
</dbReference>
<dbReference type="PANTHER" id="PTHR34220:SF7">
    <property type="entry name" value="SENSOR HISTIDINE KINASE YPDA"/>
    <property type="match status" value="1"/>
</dbReference>
<dbReference type="Gene3D" id="3.30.450.20">
    <property type="entry name" value="PAS domain"/>
    <property type="match status" value="1"/>
</dbReference>
<name>A0A1I5GKA1_9FIRM</name>
<dbReference type="InterPro" id="IPR010559">
    <property type="entry name" value="Sig_transdc_His_kin_internal"/>
</dbReference>
<keyword evidence="1" id="KW-1133">Transmembrane helix</keyword>
<dbReference type="STRING" id="1527.SAMN04489757_12033"/>
<feature type="transmembrane region" description="Helical" evidence="1">
    <location>
        <begin position="12"/>
        <end position="37"/>
    </location>
</feature>
<keyword evidence="1" id="KW-0472">Membrane</keyword>
<feature type="domain" description="Histidine kinase/HSP90-like ATPase" evidence="2">
    <location>
        <begin position="496"/>
        <end position="605"/>
    </location>
</feature>
<keyword evidence="4" id="KW-0418">Kinase</keyword>